<sequence>MFDNLKSLFTNSAPQAVPPIIIDAPTALAALLVRAAKVDNRYAYEEIRMIDHQLVRRFGLPIIQAMKLRARAERLEATQAETSDLVEVIRDALPDDDRLEILEALWAVALVDGKQRANKVQLVQLASIHLGMPRADMQVAREHAMMNN</sequence>
<evidence type="ECO:0000259" key="1">
    <source>
        <dbReference type="Pfam" id="PF05099"/>
    </source>
</evidence>
<dbReference type="RefSeq" id="WP_106262276.1">
    <property type="nucleotide sequence ID" value="NZ_PVTQ01000001.1"/>
</dbReference>
<dbReference type="Proteomes" id="UP000238392">
    <property type="component" value="Unassembled WGS sequence"/>
</dbReference>
<organism evidence="2 3">
    <name type="scientific">Donghicola tyrosinivorans</name>
    <dbReference type="NCBI Taxonomy" id="1652492"/>
    <lineage>
        <taxon>Bacteria</taxon>
        <taxon>Pseudomonadati</taxon>
        <taxon>Pseudomonadota</taxon>
        <taxon>Alphaproteobacteria</taxon>
        <taxon>Rhodobacterales</taxon>
        <taxon>Roseobacteraceae</taxon>
        <taxon>Donghicola</taxon>
    </lineage>
</organism>
<accession>A0A2T0X4W5</accession>
<protein>
    <submittedName>
        <fullName evidence="2">Putative tellurite resistance protein B-like protein</fullName>
    </submittedName>
</protein>
<dbReference type="InterPro" id="IPR007791">
    <property type="entry name" value="DjlA_N"/>
</dbReference>
<gene>
    <name evidence="2" type="ORF">CLV74_101123</name>
</gene>
<evidence type="ECO:0000313" key="3">
    <source>
        <dbReference type="Proteomes" id="UP000238392"/>
    </source>
</evidence>
<dbReference type="AlphaFoldDB" id="A0A2T0X4W5"/>
<dbReference type="OrthoDB" id="5402150at2"/>
<comment type="caution">
    <text evidence="2">The sequence shown here is derived from an EMBL/GenBank/DDBJ whole genome shotgun (WGS) entry which is preliminary data.</text>
</comment>
<dbReference type="Gene3D" id="1.10.3680.10">
    <property type="entry name" value="TerB-like"/>
    <property type="match status" value="1"/>
</dbReference>
<dbReference type="EMBL" id="PVTQ01000001">
    <property type="protein sequence ID" value="PRY93993.1"/>
    <property type="molecule type" value="Genomic_DNA"/>
</dbReference>
<dbReference type="SUPFAM" id="SSF158682">
    <property type="entry name" value="TerB-like"/>
    <property type="match status" value="1"/>
</dbReference>
<keyword evidence="3" id="KW-1185">Reference proteome</keyword>
<dbReference type="Pfam" id="PF05099">
    <property type="entry name" value="TerB"/>
    <property type="match status" value="1"/>
</dbReference>
<feature type="domain" description="Co-chaperone DjlA N-terminal" evidence="1">
    <location>
        <begin position="26"/>
        <end position="141"/>
    </location>
</feature>
<name>A0A2T0X4W5_9RHOB</name>
<dbReference type="InterPro" id="IPR029024">
    <property type="entry name" value="TerB-like"/>
</dbReference>
<reference evidence="2 3" key="1">
    <citation type="submission" date="2018-03" db="EMBL/GenBank/DDBJ databases">
        <title>Genomic Encyclopedia of Archaeal and Bacterial Type Strains, Phase II (KMG-II): from individual species to whole genera.</title>
        <authorList>
            <person name="Goeker M."/>
        </authorList>
    </citation>
    <scope>NUCLEOTIDE SEQUENCE [LARGE SCALE GENOMIC DNA]</scope>
    <source>
        <strain evidence="2 3">DSM 100212</strain>
    </source>
</reference>
<evidence type="ECO:0000313" key="2">
    <source>
        <dbReference type="EMBL" id="PRY93993.1"/>
    </source>
</evidence>
<proteinExistence type="predicted"/>